<evidence type="ECO:0000256" key="1">
    <source>
        <dbReference type="ARBA" id="ARBA00022741"/>
    </source>
</evidence>
<name>A0AAW1QLK8_9CHLO</name>
<comment type="caution">
    <text evidence="4">The sequence shown here is derived from an EMBL/GenBank/DDBJ whole genome shotgun (WGS) entry which is preliminary data.</text>
</comment>
<keyword evidence="1" id="KW-0547">Nucleotide-binding</keyword>
<keyword evidence="2" id="KW-0067">ATP-binding</keyword>
<protein>
    <recommendedName>
        <fullName evidence="3">ABC transporter domain-containing protein</fullName>
    </recommendedName>
</protein>
<accession>A0AAW1QLK8</accession>
<dbReference type="AlphaFoldDB" id="A0AAW1QLK8"/>
<dbReference type="InterPro" id="IPR003593">
    <property type="entry name" value="AAA+_ATPase"/>
</dbReference>
<dbReference type="Proteomes" id="UP001438707">
    <property type="component" value="Unassembled WGS sequence"/>
</dbReference>
<dbReference type="EMBL" id="JALJOS010000033">
    <property type="protein sequence ID" value="KAK9822353.1"/>
    <property type="molecule type" value="Genomic_DNA"/>
</dbReference>
<dbReference type="PANTHER" id="PTHR43158:SF12">
    <property type="entry name" value="ABC TRANSPORTER FAMILY PROTEIN"/>
    <property type="match status" value="1"/>
</dbReference>
<dbReference type="PROSITE" id="PS50893">
    <property type="entry name" value="ABC_TRANSPORTER_2"/>
    <property type="match status" value="1"/>
</dbReference>
<organism evidence="4 5">
    <name type="scientific">Apatococcus lobatus</name>
    <dbReference type="NCBI Taxonomy" id="904363"/>
    <lineage>
        <taxon>Eukaryota</taxon>
        <taxon>Viridiplantae</taxon>
        <taxon>Chlorophyta</taxon>
        <taxon>core chlorophytes</taxon>
        <taxon>Trebouxiophyceae</taxon>
        <taxon>Chlorellales</taxon>
        <taxon>Chlorellaceae</taxon>
        <taxon>Apatococcus</taxon>
    </lineage>
</organism>
<gene>
    <name evidence="4" type="ORF">WJX74_011049</name>
</gene>
<dbReference type="GO" id="GO:0016887">
    <property type="term" value="F:ATP hydrolysis activity"/>
    <property type="evidence" value="ECO:0007669"/>
    <property type="project" value="InterPro"/>
</dbReference>
<dbReference type="SUPFAM" id="SSF52540">
    <property type="entry name" value="P-loop containing nucleoside triphosphate hydrolases"/>
    <property type="match status" value="1"/>
</dbReference>
<dbReference type="Pfam" id="PF00005">
    <property type="entry name" value="ABC_tran"/>
    <property type="match status" value="1"/>
</dbReference>
<sequence length="297" mass="32739">MTENGNHSVDCEAVGTSEALSQDSIAVSSLNWGFPGSAPVLQDFSLHLPGGSRCLLLGANGAGKTTLLQILAGKHMVGQEVVRIIGRSAFHDIKLTSTGELAYLGPQWRRTIASAGHDIPLQGDIGAGDMIWRVEGVDPTRRQLLVDLLGIDKNWRLNKVSDGQRRRIQICMGLLKPFKVLLLDEITVDMDVLGRLDLLNFLKEESERRNATVLYATHIFDGLEPWITHVAHVADGKLVRGAKVEDVPELNKNKKLLSTAEVWLRHDRDTSCQKVEPAAKKTAAMPLMPSKHMAFFR</sequence>
<reference evidence="4 5" key="1">
    <citation type="journal article" date="2024" name="Nat. Commun.">
        <title>Phylogenomics reveals the evolutionary origins of lichenization in chlorophyte algae.</title>
        <authorList>
            <person name="Puginier C."/>
            <person name="Libourel C."/>
            <person name="Otte J."/>
            <person name="Skaloud P."/>
            <person name="Haon M."/>
            <person name="Grisel S."/>
            <person name="Petersen M."/>
            <person name="Berrin J.G."/>
            <person name="Delaux P.M."/>
            <person name="Dal Grande F."/>
            <person name="Keller J."/>
        </authorList>
    </citation>
    <scope>NUCLEOTIDE SEQUENCE [LARGE SCALE GENOMIC DNA]</scope>
    <source>
        <strain evidence="4 5">SAG 2145</strain>
    </source>
</reference>
<dbReference type="InterPro" id="IPR027417">
    <property type="entry name" value="P-loop_NTPase"/>
</dbReference>
<dbReference type="InterPro" id="IPR003439">
    <property type="entry name" value="ABC_transporter-like_ATP-bd"/>
</dbReference>
<evidence type="ECO:0000313" key="4">
    <source>
        <dbReference type="EMBL" id="KAK9822353.1"/>
    </source>
</evidence>
<proteinExistence type="predicted"/>
<dbReference type="GO" id="GO:0005524">
    <property type="term" value="F:ATP binding"/>
    <property type="evidence" value="ECO:0007669"/>
    <property type="project" value="UniProtKB-KW"/>
</dbReference>
<feature type="domain" description="ABC transporter" evidence="3">
    <location>
        <begin position="25"/>
        <end position="260"/>
    </location>
</feature>
<evidence type="ECO:0000259" key="3">
    <source>
        <dbReference type="PROSITE" id="PS50893"/>
    </source>
</evidence>
<evidence type="ECO:0000256" key="2">
    <source>
        <dbReference type="ARBA" id="ARBA00022840"/>
    </source>
</evidence>
<keyword evidence="5" id="KW-1185">Reference proteome</keyword>
<evidence type="ECO:0000313" key="5">
    <source>
        <dbReference type="Proteomes" id="UP001438707"/>
    </source>
</evidence>
<dbReference type="Gene3D" id="3.40.50.300">
    <property type="entry name" value="P-loop containing nucleotide triphosphate hydrolases"/>
    <property type="match status" value="1"/>
</dbReference>
<dbReference type="SMART" id="SM00382">
    <property type="entry name" value="AAA"/>
    <property type="match status" value="1"/>
</dbReference>
<dbReference type="PANTHER" id="PTHR43158">
    <property type="entry name" value="SKFA PEPTIDE EXPORT ATP-BINDING PROTEIN SKFE"/>
    <property type="match status" value="1"/>
</dbReference>